<organism evidence="2 3">
    <name type="scientific">Phyllostomus discolor</name>
    <name type="common">pale spear-nosed bat</name>
    <dbReference type="NCBI Taxonomy" id="89673"/>
    <lineage>
        <taxon>Eukaryota</taxon>
        <taxon>Metazoa</taxon>
        <taxon>Chordata</taxon>
        <taxon>Craniata</taxon>
        <taxon>Vertebrata</taxon>
        <taxon>Euteleostomi</taxon>
        <taxon>Mammalia</taxon>
        <taxon>Eutheria</taxon>
        <taxon>Laurasiatheria</taxon>
        <taxon>Chiroptera</taxon>
        <taxon>Yangochiroptera</taxon>
        <taxon>Phyllostomidae</taxon>
        <taxon>Phyllostominae</taxon>
        <taxon>Phyllostomus</taxon>
    </lineage>
</organism>
<reference evidence="2 3" key="1">
    <citation type="journal article" date="2020" name="Nature">
        <title>Six reference-quality genomes reveal evolution of bat adaptations.</title>
        <authorList>
            <person name="Jebb D."/>
            <person name="Huang Z."/>
            <person name="Pippel M."/>
            <person name="Hughes G.M."/>
            <person name="Lavrichenko K."/>
            <person name="Devanna P."/>
            <person name="Winkler S."/>
            <person name="Jermiin L.S."/>
            <person name="Skirmuntt E.C."/>
            <person name="Katzourakis A."/>
            <person name="Burkitt-Gray L."/>
            <person name="Ray D.A."/>
            <person name="Sullivan K.A.M."/>
            <person name="Roscito J.G."/>
            <person name="Kirilenko B.M."/>
            <person name="Davalos L.M."/>
            <person name="Corthals A.P."/>
            <person name="Power M.L."/>
            <person name="Jones G."/>
            <person name="Ransome R.D."/>
            <person name="Dechmann D.K.N."/>
            <person name="Locatelli A.G."/>
            <person name="Puechmaille S.J."/>
            <person name="Fedrigo O."/>
            <person name="Jarvis E.D."/>
            <person name="Hiller M."/>
            <person name="Vernes S.C."/>
            <person name="Myers E.W."/>
            <person name="Teeling E.C."/>
        </authorList>
    </citation>
    <scope>NUCLEOTIDE SEQUENCE [LARGE SCALE GENOMIC DNA]</scope>
    <source>
        <strain evidence="2">Bat1K_MPI-CBG_1</strain>
    </source>
</reference>
<feature type="region of interest" description="Disordered" evidence="1">
    <location>
        <begin position="1"/>
        <end position="32"/>
    </location>
</feature>
<gene>
    <name evidence="2" type="ORF">HJG60_008799</name>
</gene>
<feature type="region of interest" description="Disordered" evidence="1">
    <location>
        <begin position="185"/>
        <end position="207"/>
    </location>
</feature>
<protein>
    <submittedName>
        <fullName evidence="2">Uncharacterized protein</fullName>
    </submittedName>
</protein>
<dbReference type="EMBL" id="JABVXQ010000013">
    <property type="protein sequence ID" value="KAF6081780.1"/>
    <property type="molecule type" value="Genomic_DNA"/>
</dbReference>
<comment type="caution">
    <text evidence="2">The sequence shown here is derived from an EMBL/GenBank/DDBJ whole genome shotgun (WGS) entry which is preliminary data.</text>
</comment>
<evidence type="ECO:0000313" key="3">
    <source>
        <dbReference type="Proteomes" id="UP000664940"/>
    </source>
</evidence>
<sequence>MMQSPVCPGAGHTGAPGQERDKRVRTRPSPGRAGIFNCLKGVFKPMSNPPPPVGARAQQRGEEAQLRHPKCWVQIPSLLITNRASCSRCLHLHNPQSPHLLNGHSNSPWLKGVLATPGNVHLMSKCHWEPRWEHFPPGFERWIWPAPANLSPRARFEFYLLDMYHLAVPLYPPVSLPASLNPPGECGRVGAQPPVPGTRGSASPVAPPSLQRSPLSLYPGLGPAAALTRHLNLPF</sequence>
<evidence type="ECO:0000256" key="1">
    <source>
        <dbReference type="SAM" id="MobiDB-lite"/>
    </source>
</evidence>
<name>A0A833YTD6_9CHIR</name>
<proteinExistence type="predicted"/>
<evidence type="ECO:0000313" key="2">
    <source>
        <dbReference type="EMBL" id="KAF6081780.1"/>
    </source>
</evidence>
<dbReference type="Proteomes" id="UP000664940">
    <property type="component" value="Unassembled WGS sequence"/>
</dbReference>
<dbReference type="AlphaFoldDB" id="A0A833YTD6"/>
<accession>A0A833YTD6</accession>